<dbReference type="EMBL" id="AMFJ01034188">
    <property type="protein sequence ID" value="EKD30012.1"/>
    <property type="molecule type" value="Genomic_DNA"/>
</dbReference>
<protein>
    <submittedName>
        <fullName evidence="1">Uncharacterized protein</fullName>
    </submittedName>
</protein>
<sequence length="139" mass="16548">MFYDILIGESYRSDFLKGESISYMPVGSILIESEKIRFLFIPFWREKSLTIGSFNHTSLLEDFALECMYLLLSVCSTPICVLENSVRDFFCFFDNFVFFIDIPTIEKIEIKYRSEYNEKYTRKKSEDESRCCGWLKPRK</sequence>
<comment type="caution">
    <text evidence="1">The sequence shown here is derived from an EMBL/GenBank/DDBJ whole genome shotgun (WGS) entry which is preliminary data.</text>
</comment>
<organism evidence="1">
    <name type="scientific">uncultured bacterium</name>
    <name type="common">gcode 4</name>
    <dbReference type="NCBI Taxonomy" id="1234023"/>
    <lineage>
        <taxon>Bacteria</taxon>
        <taxon>environmental samples</taxon>
    </lineage>
</organism>
<accession>K1XXU2</accession>
<name>K1XXU2_9BACT</name>
<reference evidence="1" key="1">
    <citation type="journal article" date="2012" name="Science">
        <title>Fermentation, hydrogen, and sulfur metabolism in multiple uncultivated bacterial phyla.</title>
        <authorList>
            <person name="Wrighton K.C."/>
            <person name="Thomas B.C."/>
            <person name="Sharon I."/>
            <person name="Miller C.S."/>
            <person name="Castelle C.J."/>
            <person name="VerBerkmoes N.C."/>
            <person name="Wilkins M.J."/>
            <person name="Hettich R.L."/>
            <person name="Lipton M.S."/>
            <person name="Williams K.H."/>
            <person name="Long P.E."/>
            <person name="Banfield J.F."/>
        </authorList>
    </citation>
    <scope>NUCLEOTIDE SEQUENCE [LARGE SCALE GENOMIC DNA]</scope>
</reference>
<dbReference type="AlphaFoldDB" id="K1XXU2"/>
<proteinExistence type="predicted"/>
<gene>
    <name evidence="1" type="ORF">ACD_78C00188G0002</name>
</gene>
<evidence type="ECO:0000313" key="1">
    <source>
        <dbReference type="EMBL" id="EKD30012.1"/>
    </source>
</evidence>